<comment type="caution">
    <text evidence="2">The sequence shown here is derived from an EMBL/GenBank/DDBJ whole genome shotgun (WGS) entry which is preliminary data.</text>
</comment>
<evidence type="ECO:0000313" key="2">
    <source>
        <dbReference type="EMBL" id="GAQ09765.1"/>
    </source>
</evidence>
<proteinExistence type="predicted"/>
<evidence type="ECO:0000256" key="1">
    <source>
        <dbReference type="SAM" id="SignalP"/>
    </source>
</evidence>
<sequence length="166" mass="18385">MRFQFILAATLGALQLSHVVATAIPVTSDPLSLSARETEARAPAVDTPATQIDEPELLDLAEVESDPPSHLVKRGVLGQLQLMADTGNRYRIRTNGVTIFLHIFYDLAREYCVFYWTADQASIPGSISFGLQDTTTGHTVRVQPFHQGGRWKWTGAKLYDMINVLV</sequence>
<keyword evidence="1" id="KW-0732">Signal</keyword>
<dbReference type="Proteomes" id="UP000051487">
    <property type="component" value="Unassembled WGS sequence"/>
</dbReference>
<dbReference type="EMBL" id="BCLY01000012">
    <property type="protein sequence ID" value="GAQ09765.1"/>
    <property type="molecule type" value="Genomic_DNA"/>
</dbReference>
<accession>A0AAN4PMY7</accession>
<organism evidence="2 3">
    <name type="scientific">Aspergillus lentulus</name>
    <dbReference type="NCBI Taxonomy" id="293939"/>
    <lineage>
        <taxon>Eukaryota</taxon>
        <taxon>Fungi</taxon>
        <taxon>Dikarya</taxon>
        <taxon>Ascomycota</taxon>
        <taxon>Pezizomycotina</taxon>
        <taxon>Eurotiomycetes</taxon>
        <taxon>Eurotiomycetidae</taxon>
        <taxon>Eurotiales</taxon>
        <taxon>Aspergillaceae</taxon>
        <taxon>Aspergillus</taxon>
        <taxon>Aspergillus subgen. Fumigati</taxon>
    </lineage>
</organism>
<name>A0AAN4PMY7_ASPLE</name>
<protein>
    <submittedName>
        <fullName evidence="2">Uncharacterized protein</fullName>
    </submittedName>
</protein>
<dbReference type="AlphaFoldDB" id="A0AAN4PMY7"/>
<feature type="chain" id="PRO_5042884610" evidence="1">
    <location>
        <begin position="22"/>
        <end position="166"/>
    </location>
</feature>
<reference evidence="2 3" key="1">
    <citation type="submission" date="2015-11" db="EMBL/GenBank/DDBJ databases">
        <title>Aspergillus lentulus strain IFM 54703T.</title>
        <authorList>
            <person name="Kusuya Y."/>
            <person name="Sakai K."/>
            <person name="Kamei K."/>
            <person name="Takahashi H."/>
            <person name="Yaguchi T."/>
        </authorList>
    </citation>
    <scope>NUCLEOTIDE SEQUENCE [LARGE SCALE GENOMIC DNA]</scope>
    <source>
        <strain evidence="2 3">IFM 54703</strain>
    </source>
</reference>
<gene>
    <name evidence="2" type="ORF">ALT_7086</name>
</gene>
<evidence type="ECO:0000313" key="3">
    <source>
        <dbReference type="Proteomes" id="UP000051487"/>
    </source>
</evidence>
<feature type="signal peptide" evidence="1">
    <location>
        <begin position="1"/>
        <end position="21"/>
    </location>
</feature>